<feature type="domain" description="OmpR/PhoB-type" evidence="7">
    <location>
        <begin position="6"/>
        <end position="104"/>
    </location>
</feature>
<sequence>MNADLLQGFYLGDMLVQPLKGEVKGKSGTQHLPPKAVEVLLCLASSSGELVTREHLINEVWGQDQGSQEALSHAISEIRHVFNDNRHDPIFLQTLPKRGYRLLIKPQIQEHDPAASVFDVNNNVDLIDIGLFENLKQRGIFETAVAYMIFGWLLIQIADIVFGQLHFPAWVGTFVTLLVIGGFPIALILSWFLEIRIERTKQQLPAKFNALKWRISRTYISILGALGLAGLLVFAYDQNVGLPEPVTPEEIELAKLPPIVENSFAVLPFFNLDGSERTGVFANGLVDDVITRLAMIPGLRVSSRGDSYTLNPNTSSQRVRERLRVEMYLAGSVELAEDVIKVKVQMIDSETGFQVLSRQFAGPSDDFFTIRDQITSLTVANLRVALPPDTRSIALLDHSKPTIDAYILYRRGVEVSRLPMSISNINTALEWYNQALIIDQDYAAAHAGKCDLFVSAFREVNDITYMQKAESSCGIALNLNPNLDVVHTSLGRLYAALGRYTDAETSYQKALAIDPYSVSSLVGLGNVYRLLNEPQKAEQNLRNAIGLKPGDPIAYFQLGRFLFSSGKFAEAAEQYQHVVALQADNMNAYNNLGSAYMMAGKFELAAPAYERALSIEPTRNGYSNLGLMYYYLGNLDAAIFNHNKAVKLSPLDHLARSNLGDALYIAGRKKQATDEFKQAEELVLNALQVNQNDPFLMMDLSWIYTMLGKLDLANVTIRRVIELAPDDPYSHYYSGLVSLYSGDRKSAIQALKQAVDLGYPPRMIAVEPHLKSLHNDSVFLSLVKFNDDMF</sequence>
<dbReference type="CDD" id="cd00383">
    <property type="entry name" value="trans_reg_C"/>
    <property type="match status" value="1"/>
</dbReference>
<dbReference type="InterPro" id="IPR050498">
    <property type="entry name" value="Ycf3"/>
</dbReference>
<protein>
    <recommendedName>
        <fullName evidence="7">OmpR/PhoB-type domain-containing protein</fullName>
    </recommendedName>
</protein>
<feature type="repeat" description="TPR" evidence="4">
    <location>
        <begin position="518"/>
        <end position="551"/>
    </location>
</feature>
<dbReference type="InterPro" id="IPR019734">
    <property type="entry name" value="TPR_rpt"/>
</dbReference>
<feature type="DNA-binding region" description="OmpR/PhoB-type" evidence="5">
    <location>
        <begin position="6"/>
        <end position="104"/>
    </location>
</feature>
<evidence type="ECO:0000256" key="1">
    <source>
        <dbReference type="ARBA" id="ARBA00022737"/>
    </source>
</evidence>
<dbReference type="Gene3D" id="1.10.10.10">
    <property type="entry name" value="Winged helix-like DNA-binding domain superfamily/Winged helix DNA-binding domain"/>
    <property type="match status" value="1"/>
</dbReference>
<dbReference type="Pfam" id="PF13424">
    <property type="entry name" value="TPR_12"/>
    <property type="match status" value="1"/>
</dbReference>
<evidence type="ECO:0000259" key="7">
    <source>
        <dbReference type="PROSITE" id="PS51755"/>
    </source>
</evidence>
<name>A0ABN1LD66_9ALTE</name>
<evidence type="ECO:0000256" key="2">
    <source>
        <dbReference type="ARBA" id="ARBA00022803"/>
    </source>
</evidence>
<dbReference type="RefSeq" id="WP_343856039.1">
    <property type="nucleotide sequence ID" value="NZ_BAAAFD010000001.1"/>
</dbReference>
<dbReference type="PANTHER" id="PTHR44858:SF1">
    <property type="entry name" value="UDP-N-ACETYLGLUCOSAMINE--PEPTIDE N-ACETYLGLUCOSAMINYLTRANSFERASE SPINDLY-RELATED"/>
    <property type="match status" value="1"/>
</dbReference>
<dbReference type="Gene3D" id="1.25.40.10">
    <property type="entry name" value="Tetratricopeptide repeat domain"/>
    <property type="match status" value="3"/>
</dbReference>
<keyword evidence="9" id="KW-1185">Reference proteome</keyword>
<dbReference type="PANTHER" id="PTHR44858">
    <property type="entry name" value="TETRATRICOPEPTIDE REPEAT PROTEIN 6"/>
    <property type="match status" value="1"/>
</dbReference>
<feature type="repeat" description="TPR" evidence="4">
    <location>
        <begin position="552"/>
        <end position="585"/>
    </location>
</feature>
<dbReference type="PROSITE" id="PS51755">
    <property type="entry name" value="OMPR_PHOB"/>
    <property type="match status" value="1"/>
</dbReference>
<dbReference type="SMART" id="SM00028">
    <property type="entry name" value="TPR"/>
    <property type="match status" value="9"/>
</dbReference>
<comment type="caution">
    <text evidence="8">The sequence shown here is derived from an EMBL/GenBank/DDBJ whole genome shotgun (WGS) entry which is preliminary data.</text>
</comment>
<dbReference type="SUPFAM" id="SSF48452">
    <property type="entry name" value="TPR-like"/>
    <property type="match status" value="2"/>
</dbReference>
<evidence type="ECO:0000256" key="5">
    <source>
        <dbReference type="PROSITE-ProRule" id="PRU01091"/>
    </source>
</evidence>
<feature type="transmembrane region" description="Helical" evidence="6">
    <location>
        <begin position="169"/>
        <end position="193"/>
    </location>
</feature>
<feature type="transmembrane region" description="Helical" evidence="6">
    <location>
        <begin position="214"/>
        <end position="236"/>
    </location>
</feature>
<evidence type="ECO:0000256" key="6">
    <source>
        <dbReference type="SAM" id="Phobius"/>
    </source>
</evidence>
<dbReference type="EMBL" id="BAAAFD010000001">
    <property type="protein sequence ID" value="GAA0852816.1"/>
    <property type="molecule type" value="Genomic_DNA"/>
</dbReference>
<keyword evidence="1" id="KW-0677">Repeat</keyword>
<dbReference type="Pfam" id="PF13432">
    <property type="entry name" value="TPR_16"/>
    <property type="match status" value="1"/>
</dbReference>
<dbReference type="PROSITE" id="PS50005">
    <property type="entry name" value="TPR"/>
    <property type="match status" value="4"/>
</dbReference>
<dbReference type="PROSITE" id="PS50293">
    <property type="entry name" value="TPR_REGION"/>
    <property type="match status" value="2"/>
</dbReference>
<dbReference type="InterPro" id="IPR011990">
    <property type="entry name" value="TPR-like_helical_dom_sf"/>
</dbReference>
<accession>A0ABN1LD66</accession>
<dbReference type="Proteomes" id="UP001500359">
    <property type="component" value="Unassembled WGS sequence"/>
</dbReference>
<feature type="repeat" description="TPR" evidence="4">
    <location>
        <begin position="586"/>
        <end position="619"/>
    </location>
</feature>
<evidence type="ECO:0000313" key="8">
    <source>
        <dbReference type="EMBL" id="GAA0852816.1"/>
    </source>
</evidence>
<dbReference type="InterPro" id="IPR036388">
    <property type="entry name" value="WH-like_DNA-bd_sf"/>
</dbReference>
<proteinExistence type="predicted"/>
<dbReference type="InterPro" id="IPR016032">
    <property type="entry name" value="Sig_transdc_resp-reg_C-effctor"/>
</dbReference>
<keyword evidence="6" id="KW-1133">Transmembrane helix</keyword>
<dbReference type="Pfam" id="PF00486">
    <property type="entry name" value="Trans_reg_C"/>
    <property type="match status" value="1"/>
</dbReference>
<gene>
    <name evidence="8" type="ORF">GCM10009114_03940</name>
</gene>
<keyword evidence="6" id="KW-0812">Transmembrane</keyword>
<evidence type="ECO:0000256" key="4">
    <source>
        <dbReference type="PROSITE-ProRule" id="PRU00339"/>
    </source>
</evidence>
<reference evidence="8 9" key="1">
    <citation type="journal article" date="2019" name="Int. J. Syst. Evol. Microbiol.">
        <title>The Global Catalogue of Microorganisms (GCM) 10K type strain sequencing project: providing services to taxonomists for standard genome sequencing and annotation.</title>
        <authorList>
            <consortium name="The Broad Institute Genomics Platform"/>
            <consortium name="The Broad Institute Genome Sequencing Center for Infectious Disease"/>
            <person name="Wu L."/>
            <person name="Ma J."/>
        </authorList>
    </citation>
    <scope>NUCLEOTIDE SEQUENCE [LARGE SCALE GENOMIC DNA]</scope>
    <source>
        <strain evidence="8 9">JCM 15896</strain>
    </source>
</reference>
<keyword evidence="2 4" id="KW-0802">TPR repeat</keyword>
<dbReference type="InterPro" id="IPR001867">
    <property type="entry name" value="OmpR/PhoB-type_DNA-bd"/>
</dbReference>
<dbReference type="SUPFAM" id="SSF46894">
    <property type="entry name" value="C-terminal effector domain of the bipartite response regulators"/>
    <property type="match status" value="1"/>
</dbReference>
<feature type="repeat" description="TPR" evidence="4">
    <location>
        <begin position="484"/>
        <end position="517"/>
    </location>
</feature>
<evidence type="ECO:0000256" key="3">
    <source>
        <dbReference type="ARBA" id="ARBA00023125"/>
    </source>
</evidence>
<dbReference type="SMART" id="SM00862">
    <property type="entry name" value="Trans_reg_C"/>
    <property type="match status" value="1"/>
</dbReference>
<keyword evidence="6" id="KW-0472">Membrane</keyword>
<keyword evidence="3 5" id="KW-0238">DNA-binding</keyword>
<evidence type="ECO:0000313" key="9">
    <source>
        <dbReference type="Proteomes" id="UP001500359"/>
    </source>
</evidence>
<organism evidence="8 9">
    <name type="scientific">Aliiglaciecola litoralis</name>
    <dbReference type="NCBI Taxonomy" id="582857"/>
    <lineage>
        <taxon>Bacteria</taxon>
        <taxon>Pseudomonadati</taxon>
        <taxon>Pseudomonadota</taxon>
        <taxon>Gammaproteobacteria</taxon>
        <taxon>Alteromonadales</taxon>
        <taxon>Alteromonadaceae</taxon>
        <taxon>Aliiglaciecola</taxon>
    </lineage>
</organism>
<feature type="transmembrane region" description="Helical" evidence="6">
    <location>
        <begin position="144"/>
        <end position="163"/>
    </location>
</feature>
<dbReference type="Pfam" id="PF13414">
    <property type="entry name" value="TPR_11"/>
    <property type="match status" value="1"/>
</dbReference>